<evidence type="ECO:0000256" key="2">
    <source>
        <dbReference type="ARBA" id="ARBA00001946"/>
    </source>
</evidence>
<dbReference type="FunFam" id="3.40.970.10:FF:000001">
    <property type="entry name" value="Ribonuclease H1"/>
    <property type="match status" value="1"/>
</dbReference>
<evidence type="ECO:0000256" key="1">
    <source>
        <dbReference type="ARBA" id="ARBA00000077"/>
    </source>
</evidence>
<comment type="similarity">
    <text evidence="3 10">Belongs to the RNase H family.</text>
</comment>
<dbReference type="PIRSF" id="PIRSF037839">
    <property type="entry name" value="Ribonuclease_H"/>
    <property type="match status" value="1"/>
</dbReference>
<reference evidence="12" key="2">
    <citation type="submission" date="2013-03" db="EMBL/GenBank/DDBJ databases">
        <title>The Genome Sequence of Oribacterium sp. ACB1.</title>
        <authorList>
            <consortium name="The Broad Institute Genomics Platform"/>
            <consortium name="The Broad Institute Genome Sequencing Center for Infectious Disease"/>
            <person name="Earl A."/>
            <person name="Ward D."/>
            <person name="Feldgarden M."/>
            <person name="Gevers D."/>
            <person name="Sizova M."/>
            <person name="Hazen A."/>
            <person name="Epstein S."/>
            <person name="Walker B."/>
            <person name="Young S."/>
            <person name="Zeng Q."/>
            <person name="Gargeya S."/>
            <person name="Fitzgerald M."/>
            <person name="Haas B."/>
            <person name="Abouelleil A."/>
            <person name="Allen A.W."/>
            <person name="Alvarado L."/>
            <person name="Arachchi H.M."/>
            <person name="Berlin A.M."/>
            <person name="Chapman S.B."/>
            <person name="Gainer-Dewar J."/>
            <person name="Goldberg J."/>
            <person name="Griggs A."/>
            <person name="Gujja S."/>
            <person name="Hansen M."/>
            <person name="Howarth C."/>
            <person name="Imamovic A."/>
            <person name="Ireland A."/>
            <person name="Larimer J."/>
            <person name="McCowan C."/>
            <person name="Murphy C."/>
            <person name="Pearson M."/>
            <person name="Poon T.W."/>
            <person name="Priest M."/>
            <person name="Roberts A."/>
            <person name="Saif S."/>
            <person name="Shea T."/>
            <person name="Sisk P."/>
            <person name="Sykes S."/>
            <person name="Wortman J."/>
            <person name="Nusbaum C."/>
            <person name="Birren B."/>
        </authorList>
    </citation>
    <scope>NUCLEOTIDE SEQUENCE [LARGE SCALE GENOMIC DNA]</scope>
    <source>
        <strain evidence="12">ACB1</strain>
    </source>
</reference>
<dbReference type="Pfam" id="PF00075">
    <property type="entry name" value="RNase_H"/>
    <property type="match status" value="1"/>
</dbReference>
<keyword evidence="9 10" id="KW-0460">Magnesium</keyword>
<dbReference type="PANTHER" id="PTHR10642">
    <property type="entry name" value="RIBONUCLEASE H1"/>
    <property type="match status" value="1"/>
</dbReference>
<dbReference type="GO" id="GO:0005737">
    <property type="term" value="C:cytoplasm"/>
    <property type="evidence" value="ECO:0007669"/>
    <property type="project" value="UniProtKB-SubCell"/>
</dbReference>
<dbReference type="InterPro" id="IPR017290">
    <property type="entry name" value="RNase_H_bac"/>
</dbReference>
<dbReference type="GO" id="GO:0003676">
    <property type="term" value="F:nucleic acid binding"/>
    <property type="evidence" value="ECO:0007669"/>
    <property type="project" value="UniProtKB-UniRule"/>
</dbReference>
<accession>G9WN07</accession>
<keyword evidence="5 10" id="KW-0540">Nuclease</keyword>
<sequence length="235" mass="27172">MENYYAVKVGRKPGIYLNWDDCKKQVHGFSGAIYKKWKTREEAEKYLLTGSSFPIEKEIEADIPVLNKEMQKSSLLKCERESSEEEQAEQLFRKFNTDALAFVDGSFQKDTKVYGYGVVFMEREGKLSKHKDFGADKTYAEMRNVSGEILGARRAVELAIEKNLSSLTIFHDYQGISSWAKGEWKCNKEKTKEYHDFMQNAEKKIRLEFFKVPAHRGIYFNEIADALAKEAVTAR</sequence>
<dbReference type="EC" id="3.1.26.4" evidence="4 10"/>
<evidence type="ECO:0000256" key="8">
    <source>
        <dbReference type="ARBA" id="ARBA00022801"/>
    </source>
</evidence>
<protein>
    <recommendedName>
        <fullName evidence="4 10">Ribonuclease H</fullName>
        <ecNumber evidence="4 10">3.1.26.4</ecNumber>
    </recommendedName>
</protein>
<organism evidence="12 13">
    <name type="scientific">Oribacterium parvum ACB1</name>
    <dbReference type="NCBI Taxonomy" id="796943"/>
    <lineage>
        <taxon>Bacteria</taxon>
        <taxon>Bacillati</taxon>
        <taxon>Bacillota</taxon>
        <taxon>Clostridia</taxon>
        <taxon>Lachnospirales</taxon>
        <taxon>Lachnospiraceae</taxon>
        <taxon>Oribacterium</taxon>
    </lineage>
</organism>
<keyword evidence="8 10" id="KW-0378">Hydrolase</keyword>
<dbReference type="Gene3D" id="3.40.970.10">
    <property type="entry name" value="Ribonuclease H1, N-terminal domain"/>
    <property type="match status" value="1"/>
</dbReference>
<comment type="catalytic activity">
    <reaction evidence="1 10">
        <text>Endonucleolytic cleavage to 5'-phosphomonoester.</text>
        <dbReference type="EC" id="3.1.26.4"/>
    </reaction>
</comment>
<dbReference type="InterPro" id="IPR037056">
    <property type="entry name" value="RNase_H1_N_sf"/>
</dbReference>
<dbReference type="Proteomes" id="UP000018461">
    <property type="component" value="Unassembled WGS sequence"/>
</dbReference>
<dbReference type="SUPFAM" id="SSF53098">
    <property type="entry name" value="Ribonuclease H-like"/>
    <property type="match status" value="1"/>
</dbReference>
<evidence type="ECO:0000313" key="13">
    <source>
        <dbReference type="Proteomes" id="UP000018461"/>
    </source>
</evidence>
<dbReference type="EMBL" id="AFZC02000003">
    <property type="protein sequence ID" value="EHL11910.1"/>
    <property type="molecule type" value="Genomic_DNA"/>
</dbReference>
<evidence type="ECO:0000256" key="10">
    <source>
        <dbReference type="PIRNR" id="PIRNR037839"/>
    </source>
</evidence>
<comment type="subcellular location">
    <subcellularLocation>
        <location evidence="10">Cytoplasm</location>
    </subcellularLocation>
</comment>
<comment type="caution">
    <text evidence="12">The sequence shown here is derived from an EMBL/GenBank/DDBJ whole genome shotgun (WGS) entry which is preliminary data.</text>
</comment>
<dbReference type="InterPro" id="IPR036397">
    <property type="entry name" value="RNaseH_sf"/>
</dbReference>
<dbReference type="GO" id="GO:0046872">
    <property type="term" value="F:metal ion binding"/>
    <property type="evidence" value="ECO:0007669"/>
    <property type="project" value="UniProtKB-KW"/>
</dbReference>
<dbReference type="InterPro" id="IPR009027">
    <property type="entry name" value="Ribosomal_bL9/RNase_H1_N"/>
</dbReference>
<evidence type="ECO:0000256" key="3">
    <source>
        <dbReference type="ARBA" id="ARBA00005300"/>
    </source>
</evidence>
<dbReference type="InterPro" id="IPR011320">
    <property type="entry name" value="RNase_H1_N"/>
</dbReference>
<dbReference type="PANTHER" id="PTHR10642:SF26">
    <property type="entry name" value="RIBONUCLEASE H1"/>
    <property type="match status" value="1"/>
</dbReference>
<keyword evidence="13" id="KW-1185">Reference proteome</keyword>
<dbReference type="Gene3D" id="3.30.420.10">
    <property type="entry name" value="Ribonuclease H-like superfamily/Ribonuclease H"/>
    <property type="match status" value="1"/>
</dbReference>
<feature type="domain" description="RNase H type-1" evidence="11">
    <location>
        <begin position="95"/>
        <end position="233"/>
    </location>
</feature>
<comment type="function">
    <text evidence="10">Endonuclease that specifically degrades the RNA of RNA-DNA hybrids.</text>
</comment>
<evidence type="ECO:0000256" key="6">
    <source>
        <dbReference type="ARBA" id="ARBA00022723"/>
    </source>
</evidence>
<dbReference type="AlphaFoldDB" id="G9WN07"/>
<evidence type="ECO:0000313" key="12">
    <source>
        <dbReference type="EMBL" id="EHL11910.1"/>
    </source>
</evidence>
<evidence type="ECO:0000259" key="11">
    <source>
        <dbReference type="PROSITE" id="PS50879"/>
    </source>
</evidence>
<dbReference type="InterPro" id="IPR050092">
    <property type="entry name" value="RNase_H"/>
</dbReference>
<gene>
    <name evidence="12" type="ORF">HMPREF9625_00740</name>
</gene>
<comment type="cofactor">
    <cofactor evidence="2">
        <name>Mg(2+)</name>
        <dbReference type="ChEBI" id="CHEBI:18420"/>
    </cofactor>
</comment>
<dbReference type="InterPro" id="IPR012337">
    <property type="entry name" value="RNaseH-like_sf"/>
</dbReference>
<keyword evidence="7 10" id="KW-0255">Endonuclease</keyword>
<dbReference type="CDD" id="cd09277">
    <property type="entry name" value="RNase_HI_bacteria_like"/>
    <property type="match status" value="1"/>
</dbReference>
<evidence type="ECO:0000256" key="7">
    <source>
        <dbReference type="ARBA" id="ARBA00022759"/>
    </source>
</evidence>
<dbReference type="GO" id="GO:0004523">
    <property type="term" value="F:RNA-DNA hybrid ribonuclease activity"/>
    <property type="evidence" value="ECO:0007669"/>
    <property type="project" value="UniProtKB-UniRule"/>
</dbReference>
<dbReference type="HOGENOM" id="CLU_030894_2_1_9"/>
<keyword evidence="6 10" id="KW-0479">Metal-binding</keyword>
<dbReference type="Pfam" id="PF01693">
    <property type="entry name" value="Cauli_VI"/>
    <property type="match status" value="1"/>
</dbReference>
<dbReference type="PROSITE" id="PS50879">
    <property type="entry name" value="RNASE_H_1"/>
    <property type="match status" value="1"/>
</dbReference>
<evidence type="ECO:0000256" key="5">
    <source>
        <dbReference type="ARBA" id="ARBA00022722"/>
    </source>
</evidence>
<evidence type="ECO:0000256" key="9">
    <source>
        <dbReference type="ARBA" id="ARBA00022842"/>
    </source>
</evidence>
<dbReference type="InterPro" id="IPR002156">
    <property type="entry name" value="RNaseH_domain"/>
</dbReference>
<keyword evidence="10" id="KW-0963">Cytoplasm</keyword>
<name>G9WN07_9FIRM</name>
<dbReference type="PATRIC" id="fig|796943.3.peg.1142"/>
<evidence type="ECO:0000256" key="4">
    <source>
        <dbReference type="ARBA" id="ARBA00012180"/>
    </source>
</evidence>
<dbReference type="RefSeq" id="WP_009534600.1">
    <property type="nucleotide sequence ID" value="NZ_KE148312.1"/>
</dbReference>
<dbReference type="SUPFAM" id="SSF55658">
    <property type="entry name" value="L9 N-domain-like"/>
    <property type="match status" value="1"/>
</dbReference>
<reference evidence="12" key="1">
    <citation type="submission" date="2011-08" db="EMBL/GenBank/DDBJ databases">
        <authorList>
            <consortium name="The Broad Institute Genome Sequencing Platform"/>
            <person name="Earl A."/>
            <person name="Ward D."/>
            <person name="Feldgarden M."/>
            <person name="Gevers D."/>
            <person name="Sizova M."/>
            <person name="Hazen A."/>
            <person name="Epstein S."/>
            <person name="Young S.K."/>
            <person name="Zeng Q."/>
            <person name="Gargeya S."/>
            <person name="Fitzgerald M."/>
            <person name="Haas B."/>
            <person name="Abouelleil A."/>
            <person name="Alvarado L."/>
            <person name="Arachchi H.M."/>
            <person name="Berlin A."/>
            <person name="Brown A."/>
            <person name="Chapman S.B."/>
            <person name="Chen Z."/>
            <person name="Dunbar C."/>
            <person name="Freedman E."/>
            <person name="Gearin G."/>
            <person name="Gellesch M."/>
            <person name="Goldberg J."/>
            <person name="Griggs A."/>
            <person name="Gujja S."/>
            <person name="Heiman D."/>
            <person name="Howarth C."/>
            <person name="Larson L."/>
            <person name="Lui A."/>
            <person name="MacDonald P.J.P."/>
            <person name="Montmayeur A."/>
            <person name="Murphy C."/>
            <person name="Neiman D."/>
            <person name="Pearson M."/>
            <person name="Priest M."/>
            <person name="Roberts A."/>
            <person name="Saif S."/>
            <person name="Shea T."/>
            <person name="Shenoy N."/>
            <person name="Sisk P."/>
            <person name="Stolte C."/>
            <person name="Sykes S."/>
            <person name="Wortman J."/>
            <person name="Nusbaum C."/>
            <person name="Birren B."/>
        </authorList>
    </citation>
    <scope>NUCLEOTIDE SEQUENCE</scope>
    <source>
        <strain evidence="12">ACB1</strain>
    </source>
</reference>
<dbReference type="GO" id="GO:0043137">
    <property type="term" value="P:DNA replication, removal of RNA primer"/>
    <property type="evidence" value="ECO:0007669"/>
    <property type="project" value="TreeGrafter"/>
</dbReference>
<proteinExistence type="inferred from homology"/>